<reference evidence="1" key="1">
    <citation type="submission" date="2022-10" db="EMBL/GenBank/DDBJ databases">
        <title>Puccinia triticina Genome sequencing and assembly.</title>
        <authorList>
            <person name="Li C."/>
        </authorList>
    </citation>
    <scope>NUCLEOTIDE SEQUENCE</scope>
    <source>
        <strain evidence="1">Pt15</strain>
    </source>
</reference>
<accession>A0ABY7CTJ5</accession>
<keyword evidence="2" id="KW-1185">Reference proteome</keyword>
<organism evidence="1 2">
    <name type="scientific">Puccinia triticina</name>
    <dbReference type="NCBI Taxonomy" id="208348"/>
    <lineage>
        <taxon>Eukaryota</taxon>
        <taxon>Fungi</taxon>
        <taxon>Dikarya</taxon>
        <taxon>Basidiomycota</taxon>
        <taxon>Pucciniomycotina</taxon>
        <taxon>Pucciniomycetes</taxon>
        <taxon>Pucciniales</taxon>
        <taxon>Pucciniaceae</taxon>
        <taxon>Puccinia</taxon>
    </lineage>
</organism>
<evidence type="ECO:0000313" key="1">
    <source>
        <dbReference type="EMBL" id="WAQ87095.1"/>
    </source>
</evidence>
<proteinExistence type="predicted"/>
<dbReference type="Proteomes" id="UP001164743">
    <property type="component" value="Chromosome 7A"/>
</dbReference>
<dbReference type="PANTHER" id="PTHR41814">
    <property type="entry name" value="EXPRESSED PROTEIN"/>
    <property type="match status" value="1"/>
</dbReference>
<gene>
    <name evidence="1" type="ORF">PtA15_7A826</name>
</gene>
<protein>
    <submittedName>
        <fullName evidence="1">Uncharacterized protein</fullName>
    </submittedName>
</protein>
<dbReference type="EMBL" id="CP110427">
    <property type="protein sequence ID" value="WAQ87095.1"/>
    <property type="molecule type" value="Genomic_DNA"/>
</dbReference>
<dbReference type="PANTHER" id="PTHR41814:SF1">
    <property type="entry name" value="CELLULASE"/>
    <property type="match status" value="1"/>
</dbReference>
<sequence>MAYTRPRNCHFCPRVQPHETSAQPGPGRCCALIVFLTGTLNAPLASTTITACCKLSYKQPILFLKYPDLSVYLTRRKLPLTADEGPIEPPQLMLDLIDPILAWRDPLKLVLVDGDGAAGDPASLGVAVLVAAAATSNGNPPSSLHHGIFSG</sequence>
<evidence type="ECO:0000313" key="2">
    <source>
        <dbReference type="Proteomes" id="UP001164743"/>
    </source>
</evidence>
<dbReference type="GeneID" id="77812367"/>
<dbReference type="RefSeq" id="XP_053022650.1">
    <property type="nucleotide sequence ID" value="XM_053171472.1"/>
</dbReference>
<name>A0ABY7CTJ5_9BASI</name>